<evidence type="ECO:0000256" key="1">
    <source>
        <dbReference type="ARBA" id="ARBA00000085"/>
    </source>
</evidence>
<keyword evidence="7" id="KW-0472">Membrane</keyword>
<feature type="transmembrane region" description="Helical" evidence="7">
    <location>
        <begin position="339"/>
        <end position="363"/>
    </location>
</feature>
<dbReference type="SUPFAM" id="SSF47384">
    <property type="entry name" value="Homodimeric domain of signal transducing histidine kinase"/>
    <property type="match status" value="1"/>
</dbReference>
<keyword evidence="4" id="KW-0808">Transferase</keyword>
<evidence type="ECO:0000256" key="5">
    <source>
        <dbReference type="ARBA" id="ARBA00022777"/>
    </source>
</evidence>
<keyword evidence="11" id="KW-1185">Reference proteome</keyword>
<evidence type="ECO:0000256" key="4">
    <source>
        <dbReference type="ARBA" id="ARBA00022679"/>
    </source>
</evidence>
<evidence type="ECO:0000313" key="10">
    <source>
        <dbReference type="EMBL" id="TMW13367.1"/>
    </source>
</evidence>
<dbReference type="Pfam" id="PF00512">
    <property type="entry name" value="HisKA"/>
    <property type="match status" value="1"/>
</dbReference>
<dbReference type="CDD" id="cd00075">
    <property type="entry name" value="HATPase"/>
    <property type="match status" value="1"/>
</dbReference>
<sequence>MMLPGTRPPIRWPAWMWMLVLLLAMPWSPPAAASPVQLGPDLPYTVVTDPAGEATPESVLPALRKGAPQHHIFSRGYTRDTFWLRFTLPPQRVAGGEHWLELKPSFIDDVRLFLRPLGSDGPWRLRRAGDTYDGPIGDVDHRFPLFVLPPNDTGYEILVRVASTSAVLLQMKLWEPREFVPAATWETGFWSFYFGLAALSTLLAVVLALVLRSRLLWSVTAISVAYVLVACVQGYVAWLIPVVGRTLQHYLTSVLTLSSYALLLWLASEALQLRQRLPWAHRLLMATCGVVGLLVLSVPLDLYGSAIHIQSLVYLSTSAVFVAACGYVWWKDRFRLSSVLLGLGPLICMVASLFGLFSALGWIPFHEQIYVVWQYSMIVNMLLVTGLAVYQMRVNHLQEQETRQLARALEVEREARFNQRQFMGLVAHEFRTPLAIIAASLQNLRYLGVSDPRQVSRYDKIGRATDRLVQLTDNCLADARLDASELWLDRRRVCLLELVTEAASLVRPAGHSWTLTLEGRAPSSVQQPAWLDPAMMRIALSNVIDNAVKYGDGGPRVDVSRRGDFWCIAIRDQGPGIPEERVAEVFERYRRGSRSEQRSDRRGVGLGLYVSRQIARAHGGDLILAENDARGCCFLFTLPLLPEDSSV</sequence>
<dbReference type="SMART" id="SM00388">
    <property type="entry name" value="HisKA"/>
    <property type="match status" value="1"/>
</dbReference>
<dbReference type="PANTHER" id="PTHR43711">
    <property type="entry name" value="TWO-COMPONENT HISTIDINE KINASE"/>
    <property type="match status" value="1"/>
</dbReference>
<comment type="caution">
    <text evidence="10">The sequence shown here is derived from an EMBL/GenBank/DDBJ whole genome shotgun (WGS) entry which is preliminary data.</text>
</comment>
<gene>
    <name evidence="10" type="ORF">FGS76_07300</name>
</gene>
<keyword evidence="7" id="KW-1133">Transmembrane helix</keyword>
<dbReference type="CDD" id="cd00082">
    <property type="entry name" value="HisKA"/>
    <property type="match status" value="1"/>
</dbReference>
<dbReference type="InterPro" id="IPR011623">
    <property type="entry name" value="7TMR_DISM_rcpt_extracell_dom1"/>
</dbReference>
<dbReference type="Pfam" id="PF02518">
    <property type="entry name" value="HATPase_c"/>
    <property type="match status" value="1"/>
</dbReference>
<dbReference type="Gene3D" id="3.30.565.10">
    <property type="entry name" value="Histidine kinase-like ATPase, C-terminal domain"/>
    <property type="match status" value="1"/>
</dbReference>
<dbReference type="SUPFAM" id="SSF55874">
    <property type="entry name" value="ATPase domain of HSP90 chaperone/DNA topoisomerase II/histidine kinase"/>
    <property type="match status" value="1"/>
</dbReference>
<accession>A0ABY2XM54</accession>
<dbReference type="InterPro" id="IPR005467">
    <property type="entry name" value="His_kinase_dom"/>
</dbReference>
<keyword evidence="8" id="KW-0732">Signal</keyword>
<dbReference type="InterPro" id="IPR050736">
    <property type="entry name" value="Sensor_HK_Regulatory"/>
</dbReference>
<reference evidence="10 11" key="1">
    <citation type="submission" date="2019-05" db="EMBL/GenBank/DDBJ databases">
        <title>Genome of Alcanivorax gelatiniphagus, an oil degrading marine bacteria.</title>
        <authorList>
            <person name="Kwon K.K."/>
        </authorList>
    </citation>
    <scope>NUCLEOTIDE SEQUENCE [LARGE SCALE GENOMIC DNA]</scope>
    <source>
        <strain evidence="10 11">MEBiC 08158</strain>
    </source>
</reference>
<dbReference type="PANTHER" id="PTHR43711:SF1">
    <property type="entry name" value="HISTIDINE KINASE 1"/>
    <property type="match status" value="1"/>
</dbReference>
<feature type="domain" description="Histidine kinase" evidence="9">
    <location>
        <begin position="425"/>
        <end position="642"/>
    </location>
</feature>
<feature type="transmembrane region" description="Helical" evidence="7">
    <location>
        <begin position="247"/>
        <end position="267"/>
    </location>
</feature>
<dbReference type="Gene3D" id="2.60.40.2380">
    <property type="match status" value="1"/>
</dbReference>
<keyword evidence="7" id="KW-0812">Transmembrane</keyword>
<dbReference type="Proteomes" id="UP000739180">
    <property type="component" value="Unassembled WGS sequence"/>
</dbReference>
<evidence type="ECO:0000256" key="8">
    <source>
        <dbReference type="SAM" id="SignalP"/>
    </source>
</evidence>
<name>A0ABY2XM54_9GAMM</name>
<dbReference type="InterPro" id="IPR036097">
    <property type="entry name" value="HisK_dim/P_sf"/>
</dbReference>
<feature type="signal peptide" evidence="8">
    <location>
        <begin position="1"/>
        <end position="33"/>
    </location>
</feature>
<dbReference type="InterPro" id="IPR003661">
    <property type="entry name" value="HisK_dim/P_dom"/>
</dbReference>
<keyword evidence="3" id="KW-0597">Phosphoprotein</keyword>
<dbReference type="EMBL" id="VCQT01000025">
    <property type="protein sequence ID" value="TMW13367.1"/>
    <property type="molecule type" value="Genomic_DNA"/>
</dbReference>
<evidence type="ECO:0000256" key="6">
    <source>
        <dbReference type="ARBA" id="ARBA00023012"/>
    </source>
</evidence>
<dbReference type="SMART" id="SM00387">
    <property type="entry name" value="HATPase_c"/>
    <property type="match status" value="1"/>
</dbReference>
<organism evidence="10 11">
    <name type="scientific">Alloalcanivorax gelatiniphagus</name>
    <dbReference type="NCBI Taxonomy" id="1194167"/>
    <lineage>
        <taxon>Bacteria</taxon>
        <taxon>Pseudomonadati</taxon>
        <taxon>Pseudomonadota</taxon>
        <taxon>Gammaproteobacteria</taxon>
        <taxon>Oceanospirillales</taxon>
        <taxon>Alcanivoracaceae</taxon>
        <taxon>Alloalcanivorax</taxon>
    </lineage>
</organism>
<dbReference type="PROSITE" id="PS50109">
    <property type="entry name" value="HIS_KIN"/>
    <property type="match status" value="1"/>
</dbReference>
<feature type="transmembrane region" description="Helical" evidence="7">
    <location>
        <begin position="312"/>
        <end position="330"/>
    </location>
</feature>
<proteinExistence type="predicted"/>
<dbReference type="Pfam" id="PF07696">
    <property type="entry name" value="7TMR-DISMED2"/>
    <property type="match status" value="1"/>
</dbReference>
<evidence type="ECO:0000256" key="2">
    <source>
        <dbReference type="ARBA" id="ARBA00012438"/>
    </source>
</evidence>
<protein>
    <recommendedName>
        <fullName evidence="2">histidine kinase</fullName>
        <ecNumber evidence="2">2.7.13.3</ecNumber>
    </recommendedName>
</protein>
<keyword evidence="6" id="KW-0902">Two-component regulatory system</keyword>
<comment type="catalytic activity">
    <reaction evidence="1">
        <text>ATP + protein L-histidine = ADP + protein N-phospho-L-histidine.</text>
        <dbReference type="EC" id="2.7.13.3"/>
    </reaction>
</comment>
<dbReference type="GO" id="GO:0016301">
    <property type="term" value="F:kinase activity"/>
    <property type="evidence" value="ECO:0007669"/>
    <property type="project" value="UniProtKB-KW"/>
</dbReference>
<feature type="transmembrane region" description="Helical" evidence="7">
    <location>
        <begin position="279"/>
        <end position="300"/>
    </location>
</feature>
<feature type="transmembrane region" description="Helical" evidence="7">
    <location>
        <begin position="190"/>
        <end position="211"/>
    </location>
</feature>
<evidence type="ECO:0000259" key="9">
    <source>
        <dbReference type="PROSITE" id="PS50109"/>
    </source>
</evidence>
<dbReference type="Gene3D" id="1.10.287.130">
    <property type="match status" value="1"/>
</dbReference>
<feature type="chain" id="PRO_5046406810" description="histidine kinase" evidence="8">
    <location>
        <begin position="34"/>
        <end position="647"/>
    </location>
</feature>
<evidence type="ECO:0000313" key="11">
    <source>
        <dbReference type="Proteomes" id="UP000739180"/>
    </source>
</evidence>
<dbReference type="InterPro" id="IPR004358">
    <property type="entry name" value="Sig_transdc_His_kin-like_C"/>
</dbReference>
<evidence type="ECO:0000256" key="3">
    <source>
        <dbReference type="ARBA" id="ARBA00022553"/>
    </source>
</evidence>
<keyword evidence="5 10" id="KW-0418">Kinase</keyword>
<dbReference type="InterPro" id="IPR011622">
    <property type="entry name" value="7TMR_DISM_rcpt_extracell_dom2"/>
</dbReference>
<dbReference type="EC" id="2.7.13.3" evidence="2"/>
<evidence type="ECO:0000256" key="7">
    <source>
        <dbReference type="SAM" id="Phobius"/>
    </source>
</evidence>
<dbReference type="PRINTS" id="PR00344">
    <property type="entry name" value="BCTRLSENSOR"/>
</dbReference>
<feature type="transmembrane region" description="Helical" evidence="7">
    <location>
        <begin position="369"/>
        <end position="390"/>
    </location>
</feature>
<dbReference type="InterPro" id="IPR003594">
    <property type="entry name" value="HATPase_dom"/>
</dbReference>
<feature type="transmembrane region" description="Helical" evidence="7">
    <location>
        <begin position="223"/>
        <end position="241"/>
    </location>
</feature>
<dbReference type="InterPro" id="IPR036890">
    <property type="entry name" value="HATPase_C_sf"/>
</dbReference>
<dbReference type="Pfam" id="PF07695">
    <property type="entry name" value="7TMR-DISM_7TM"/>
    <property type="match status" value="1"/>
</dbReference>